<feature type="signal peptide" evidence="1">
    <location>
        <begin position="1"/>
        <end position="19"/>
    </location>
</feature>
<evidence type="ECO:0008006" key="4">
    <source>
        <dbReference type="Google" id="ProtNLM"/>
    </source>
</evidence>
<sequence length="295" mass="31781">MLLSSLFPISALALGSVAAAGLPKCVPPKERASLIIFCTGVAATATATCGNEYSAKLLDLNLENYAIGGSTTDNKFAPAYGRTQLIPSVTEIVHQYLANNTNVSDYKKKNSIIAIDGGGNDLFYNLDSLSTGKMSITYFIDTLVQNQIDSIKTLLDAGYRKIHLLNLPSLTMAPALAEYGPAVQALAGMLTPVLNAVFRTKLTALRLKNPSKAAENPCVVDHADGSQTYCTDDDIRYYYDSFHPSGRPHYLIGVALPTLSKNPSYPVTKWSLTDIAKQYDIAHSDKNHNILASSA</sequence>
<organism evidence="2 3">
    <name type="scientific">Linderina pennispora</name>
    <dbReference type="NCBI Taxonomy" id="61395"/>
    <lineage>
        <taxon>Eukaryota</taxon>
        <taxon>Fungi</taxon>
        <taxon>Fungi incertae sedis</taxon>
        <taxon>Zoopagomycota</taxon>
        <taxon>Kickxellomycotina</taxon>
        <taxon>Kickxellomycetes</taxon>
        <taxon>Kickxellales</taxon>
        <taxon>Kickxellaceae</taxon>
        <taxon>Linderina</taxon>
    </lineage>
</organism>
<proteinExistence type="predicted"/>
<name>A0A1Y1VRL1_9FUNG</name>
<dbReference type="InterPro" id="IPR036514">
    <property type="entry name" value="SGNH_hydro_sf"/>
</dbReference>
<evidence type="ECO:0000313" key="3">
    <source>
        <dbReference type="Proteomes" id="UP000193922"/>
    </source>
</evidence>
<protein>
    <recommendedName>
        <fullName evidence="4">SGNH hydrolase</fullName>
    </recommendedName>
</protein>
<dbReference type="Gene3D" id="3.40.50.1110">
    <property type="entry name" value="SGNH hydrolase"/>
    <property type="match status" value="1"/>
</dbReference>
<keyword evidence="3" id="KW-1185">Reference proteome</keyword>
<accession>A0A1Y1VRL1</accession>
<reference evidence="2 3" key="1">
    <citation type="submission" date="2016-07" db="EMBL/GenBank/DDBJ databases">
        <title>Pervasive Adenine N6-methylation of Active Genes in Fungi.</title>
        <authorList>
            <consortium name="DOE Joint Genome Institute"/>
            <person name="Mondo S.J."/>
            <person name="Dannebaum R.O."/>
            <person name="Kuo R.C."/>
            <person name="Labutti K."/>
            <person name="Haridas S."/>
            <person name="Kuo A."/>
            <person name="Salamov A."/>
            <person name="Ahrendt S.R."/>
            <person name="Lipzen A."/>
            <person name="Sullivan W."/>
            <person name="Andreopoulos W.B."/>
            <person name="Clum A."/>
            <person name="Lindquist E."/>
            <person name="Daum C."/>
            <person name="Ramamoorthy G.K."/>
            <person name="Gryganskyi A."/>
            <person name="Culley D."/>
            <person name="Magnuson J.K."/>
            <person name="James T.Y."/>
            <person name="O'Malley M.A."/>
            <person name="Stajich J.E."/>
            <person name="Spatafora J.W."/>
            <person name="Visel A."/>
            <person name="Grigoriev I.V."/>
        </authorList>
    </citation>
    <scope>NUCLEOTIDE SEQUENCE [LARGE SCALE GENOMIC DNA]</scope>
    <source>
        <strain evidence="2 3">ATCC 12442</strain>
    </source>
</reference>
<evidence type="ECO:0000256" key="1">
    <source>
        <dbReference type="SAM" id="SignalP"/>
    </source>
</evidence>
<dbReference type="RefSeq" id="XP_040739109.1">
    <property type="nucleotide sequence ID" value="XM_040889022.1"/>
</dbReference>
<feature type="chain" id="PRO_5012530771" description="SGNH hydrolase" evidence="1">
    <location>
        <begin position="20"/>
        <end position="295"/>
    </location>
</feature>
<dbReference type="Proteomes" id="UP000193922">
    <property type="component" value="Unassembled WGS sequence"/>
</dbReference>
<dbReference type="SUPFAM" id="SSF52266">
    <property type="entry name" value="SGNH hydrolase"/>
    <property type="match status" value="1"/>
</dbReference>
<dbReference type="Pfam" id="PF00657">
    <property type="entry name" value="Lipase_GDSL"/>
    <property type="match status" value="1"/>
</dbReference>
<dbReference type="AlphaFoldDB" id="A0A1Y1VRL1"/>
<dbReference type="EMBL" id="MCFD01000141">
    <property type="protein sequence ID" value="ORX63920.1"/>
    <property type="molecule type" value="Genomic_DNA"/>
</dbReference>
<evidence type="ECO:0000313" key="2">
    <source>
        <dbReference type="EMBL" id="ORX63920.1"/>
    </source>
</evidence>
<comment type="caution">
    <text evidence="2">The sequence shown here is derived from an EMBL/GenBank/DDBJ whole genome shotgun (WGS) entry which is preliminary data.</text>
</comment>
<keyword evidence="1" id="KW-0732">Signal</keyword>
<dbReference type="InterPro" id="IPR001087">
    <property type="entry name" value="GDSL"/>
</dbReference>
<gene>
    <name evidence="2" type="ORF">DL89DRAFT_272869</name>
</gene>
<dbReference type="OrthoDB" id="1600564at2759"/>
<dbReference type="GO" id="GO:0016788">
    <property type="term" value="F:hydrolase activity, acting on ester bonds"/>
    <property type="evidence" value="ECO:0007669"/>
    <property type="project" value="InterPro"/>
</dbReference>
<dbReference type="GeneID" id="63805670"/>